<sequence length="197" mass="22399">MRLRTLARKAVDQVWQPFADYGHMPLGEDISQTRHALQCAWFAEQDNAPAHLVIAALLHDVGHLITWQEQGLHPEAGGDNGYHEKVGAAFLSEYFADDVTKPIRLHVAAKRYLYSTDAVYRESLSAASQQSLELQGGWMDESTCRAFESSPWFADALRLRKYDEQGKQPALQVPGIDHYYELLIQHTRVVQERNTHV</sequence>
<dbReference type="Pfam" id="PF01966">
    <property type="entry name" value="HD"/>
    <property type="match status" value="1"/>
</dbReference>
<dbReference type="InterPro" id="IPR006674">
    <property type="entry name" value="HD_domain"/>
</dbReference>
<name>A0A9X2WD93_9GAMM</name>
<dbReference type="PANTHER" id="PTHR40202">
    <property type="match status" value="1"/>
</dbReference>
<dbReference type="PANTHER" id="PTHR40202:SF1">
    <property type="entry name" value="HD DOMAIN-CONTAINING PROTEIN"/>
    <property type="match status" value="1"/>
</dbReference>
<dbReference type="Proteomes" id="UP001147830">
    <property type="component" value="Unassembled WGS sequence"/>
</dbReference>
<dbReference type="Gene3D" id="1.10.3210.10">
    <property type="entry name" value="Hypothetical protein af1432"/>
    <property type="match status" value="1"/>
</dbReference>
<accession>A0A9X2WD93</accession>
<keyword evidence="3" id="KW-1185">Reference proteome</keyword>
<proteinExistence type="predicted"/>
<evidence type="ECO:0000259" key="1">
    <source>
        <dbReference type="Pfam" id="PF01966"/>
    </source>
</evidence>
<evidence type="ECO:0000313" key="3">
    <source>
        <dbReference type="Proteomes" id="UP001147830"/>
    </source>
</evidence>
<dbReference type="EMBL" id="JAOANI010000009">
    <property type="protein sequence ID" value="MCT7357985.1"/>
    <property type="molecule type" value="Genomic_DNA"/>
</dbReference>
<organism evidence="2 3">
    <name type="scientific">Thalassolituus pacificus</name>
    <dbReference type="NCBI Taxonomy" id="2975440"/>
    <lineage>
        <taxon>Bacteria</taxon>
        <taxon>Pseudomonadati</taxon>
        <taxon>Pseudomonadota</taxon>
        <taxon>Gammaproteobacteria</taxon>
        <taxon>Oceanospirillales</taxon>
        <taxon>Oceanospirillaceae</taxon>
        <taxon>Thalassolituus</taxon>
    </lineage>
</organism>
<evidence type="ECO:0000313" key="2">
    <source>
        <dbReference type="EMBL" id="MCT7357985.1"/>
    </source>
</evidence>
<dbReference type="AlphaFoldDB" id="A0A9X2WD93"/>
<reference evidence="2" key="2">
    <citation type="submission" date="2022-08" db="EMBL/GenBank/DDBJ databases">
        <authorList>
            <person name="Dong C."/>
        </authorList>
    </citation>
    <scope>NUCLEOTIDE SEQUENCE</scope>
    <source>
        <strain evidence="2">59MF3M-4</strain>
    </source>
</reference>
<comment type="caution">
    <text evidence="2">The sequence shown here is derived from an EMBL/GenBank/DDBJ whole genome shotgun (WGS) entry which is preliminary data.</text>
</comment>
<feature type="domain" description="HD" evidence="1">
    <location>
        <begin position="38"/>
        <end position="107"/>
    </location>
</feature>
<dbReference type="InterPro" id="IPR052567">
    <property type="entry name" value="OP_Dioxygenase"/>
</dbReference>
<protein>
    <submittedName>
        <fullName evidence="2">HD domain-containing protein</fullName>
    </submittedName>
</protein>
<gene>
    <name evidence="2" type="ORF">NYR02_02970</name>
</gene>
<dbReference type="RefSeq" id="WP_260974908.1">
    <property type="nucleotide sequence ID" value="NZ_JAOANI010000009.1"/>
</dbReference>
<dbReference type="SUPFAM" id="SSF109604">
    <property type="entry name" value="HD-domain/PDEase-like"/>
    <property type="match status" value="1"/>
</dbReference>
<reference evidence="2" key="1">
    <citation type="journal article" date="2022" name="Front. Microbiol.">
        <title>Genome-based taxonomic rearrangement of Oceanobacter-related bacteria including the description of Thalassolituus hydrocarbonoclasticus sp. nov. and Thalassolituus pacificus sp. nov. and emended description of the genus Thalassolituus.</title>
        <authorList>
            <person name="Dong C."/>
            <person name="Wei L."/>
            <person name="Wang J."/>
            <person name="Lai Q."/>
            <person name="Huang Z."/>
            <person name="Shao Z."/>
        </authorList>
    </citation>
    <scope>NUCLEOTIDE SEQUENCE</scope>
    <source>
        <strain evidence="2">59MF3M-4</strain>
    </source>
</reference>